<proteinExistence type="predicted"/>
<reference evidence="1" key="1">
    <citation type="submission" date="2014-11" db="EMBL/GenBank/DDBJ databases">
        <authorList>
            <person name="Amaro Gonzalez C."/>
        </authorList>
    </citation>
    <scope>NUCLEOTIDE SEQUENCE</scope>
</reference>
<organism evidence="1">
    <name type="scientific">Anguilla anguilla</name>
    <name type="common">European freshwater eel</name>
    <name type="synonym">Muraena anguilla</name>
    <dbReference type="NCBI Taxonomy" id="7936"/>
    <lineage>
        <taxon>Eukaryota</taxon>
        <taxon>Metazoa</taxon>
        <taxon>Chordata</taxon>
        <taxon>Craniata</taxon>
        <taxon>Vertebrata</taxon>
        <taxon>Euteleostomi</taxon>
        <taxon>Actinopterygii</taxon>
        <taxon>Neopterygii</taxon>
        <taxon>Teleostei</taxon>
        <taxon>Anguilliformes</taxon>
        <taxon>Anguillidae</taxon>
        <taxon>Anguilla</taxon>
    </lineage>
</organism>
<name>A0A0E9PAD8_ANGAN</name>
<dbReference type="EMBL" id="GBXM01107784">
    <property type="protein sequence ID" value="JAH00793.1"/>
    <property type="molecule type" value="Transcribed_RNA"/>
</dbReference>
<accession>A0A0E9PAD8</accession>
<sequence length="36" mass="3970">MKPGNTSIKPTVFSSVTSGSFSKTLATSRRVRWLIK</sequence>
<evidence type="ECO:0000313" key="1">
    <source>
        <dbReference type="EMBL" id="JAH00793.1"/>
    </source>
</evidence>
<reference evidence="1" key="2">
    <citation type="journal article" date="2015" name="Fish Shellfish Immunol.">
        <title>Early steps in the European eel (Anguilla anguilla)-Vibrio vulnificus interaction in the gills: Role of the RtxA13 toxin.</title>
        <authorList>
            <person name="Callol A."/>
            <person name="Pajuelo D."/>
            <person name="Ebbesson L."/>
            <person name="Teles M."/>
            <person name="MacKenzie S."/>
            <person name="Amaro C."/>
        </authorList>
    </citation>
    <scope>NUCLEOTIDE SEQUENCE</scope>
</reference>
<dbReference type="AlphaFoldDB" id="A0A0E9PAD8"/>
<protein>
    <submittedName>
        <fullName evidence="1">Uncharacterized protein</fullName>
    </submittedName>
</protein>